<gene>
    <name evidence="1" type="ORF">EVAR_94335_1</name>
</gene>
<protein>
    <submittedName>
        <fullName evidence="1">Uncharacterized protein</fullName>
    </submittedName>
</protein>
<dbReference type="Proteomes" id="UP000299102">
    <property type="component" value="Unassembled WGS sequence"/>
</dbReference>
<reference evidence="1 2" key="1">
    <citation type="journal article" date="2019" name="Commun. Biol.">
        <title>The bagworm genome reveals a unique fibroin gene that provides high tensile strength.</title>
        <authorList>
            <person name="Kono N."/>
            <person name="Nakamura H."/>
            <person name="Ohtoshi R."/>
            <person name="Tomita M."/>
            <person name="Numata K."/>
            <person name="Arakawa K."/>
        </authorList>
    </citation>
    <scope>NUCLEOTIDE SEQUENCE [LARGE SCALE GENOMIC DNA]</scope>
</reference>
<comment type="caution">
    <text evidence="1">The sequence shown here is derived from an EMBL/GenBank/DDBJ whole genome shotgun (WGS) entry which is preliminary data.</text>
</comment>
<accession>A0A4C1TPT8</accession>
<name>A0A4C1TPT8_EUMVA</name>
<evidence type="ECO:0000313" key="1">
    <source>
        <dbReference type="EMBL" id="GBP15987.1"/>
    </source>
</evidence>
<proteinExistence type="predicted"/>
<dbReference type="AlphaFoldDB" id="A0A4C1TPT8"/>
<evidence type="ECO:0000313" key="2">
    <source>
        <dbReference type="Proteomes" id="UP000299102"/>
    </source>
</evidence>
<organism evidence="1 2">
    <name type="scientific">Eumeta variegata</name>
    <name type="common">Bagworm moth</name>
    <name type="synonym">Eumeta japonica</name>
    <dbReference type="NCBI Taxonomy" id="151549"/>
    <lineage>
        <taxon>Eukaryota</taxon>
        <taxon>Metazoa</taxon>
        <taxon>Ecdysozoa</taxon>
        <taxon>Arthropoda</taxon>
        <taxon>Hexapoda</taxon>
        <taxon>Insecta</taxon>
        <taxon>Pterygota</taxon>
        <taxon>Neoptera</taxon>
        <taxon>Endopterygota</taxon>
        <taxon>Lepidoptera</taxon>
        <taxon>Glossata</taxon>
        <taxon>Ditrysia</taxon>
        <taxon>Tineoidea</taxon>
        <taxon>Psychidae</taxon>
        <taxon>Oiketicinae</taxon>
        <taxon>Eumeta</taxon>
    </lineage>
</organism>
<dbReference type="EMBL" id="BGZK01000076">
    <property type="protein sequence ID" value="GBP15987.1"/>
    <property type="molecule type" value="Genomic_DNA"/>
</dbReference>
<sequence length="90" mass="10461">MRMDKNYMGAATWIFLLYALSYLPPIEMRVDELEQAPQKYREVGLASATHSDCVIPLNICVYYEYRDRRGVTGRYVRSVCRASPFLGFRA</sequence>
<keyword evidence="2" id="KW-1185">Reference proteome</keyword>